<keyword evidence="2" id="KW-1133">Transmembrane helix</keyword>
<gene>
    <name evidence="4" type="ORF">BDV96DRAFT_668429</name>
</gene>
<evidence type="ECO:0000313" key="4">
    <source>
        <dbReference type="EMBL" id="KAF2121694.1"/>
    </source>
</evidence>
<organism evidence="4 5">
    <name type="scientific">Lophiotrema nucula</name>
    <dbReference type="NCBI Taxonomy" id="690887"/>
    <lineage>
        <taxon>Eukaryota</taxon>
        <taxon>Fungi</taxon>
        <taxon>Dikarya</taxon>
        <taxon>Ascomycota</taxon>
        <taxon>Pezizomycotina</taxon>
        <taxon>Dothideomycetes</taxon>
        <taxon>Pleosporomycetidae</taxon>
        <taxon>Pleosporales</taxon>
        <taxon>Lophiotremataceae</taxon>
        <taxon>Lophiotrema</taxon>
    </lineage>
</organism>
<sequence length="293" mass="31249">MLTAKAFSDMSHALLPLLLGFQAAHVMATSPLCYYPNGGHSGEVPCNLTAEVSHCCSSLDKCLSNGLCIWDAKESSGISYVRGTCTDQSWTHALCPRQCLINQDTPTNSSAYDFRASGVLILECGAQGYGKEANYCCESSREGTRCCKTSTAVFRLSGATKGAFTGPATTSFSSPSYVALTASTATMTPSSLSTLSDSQQTVAGDAHGSKRDTRGVRIGAGVGGAIGGLLAIIALIMIFRWKQKRQNSKTDTSGVFHHDLRDERKAEMDTDREVVEMPARERIHELPAGADRS</sequence>
<proteinExistence type="predicted"/>
<dbReference type="EMBL" id="ML977312">
    <property type="protein sequence ID" value="KAF2121694.1"/>
    <property type="molecule type" value="Genomic_DNA"/>
</dbReference>
<dbReference type="AlphaFoldDB" id="A0A6A5ZRT5"/>
<keyword evidence="2" id="KW-0812">Transmembrane</keyword>
<name>A0A6A5ZRT5_9PLEO</name>
<dbReference type="OrthoDB" id="5215637at2759"/>
<dbReference type="Proteomes" id="UP000799770">
    <property type="component" value="Unassembled WGS sequence"/>
</dbReference>
<keyword evidence="3" id="KW-0732">Signal</keyword>
<feature type="region of interest" description="Disordered" evidence="1">
    <location>
        <begin position="190"/>
        <end position="211"/>
    </location>
</feature>
<evidence type="ECO:0000256" key="3">
    <source>
        <dbReference type="SAM" id="SignalP"/>
    </source>
</evidence>
<evidence type="ECO:0000256" key="2">
    <source>
        <dbReference type="SAM" id="Phobius"/>
    </source>
</evidence>
<evidence type="ECO:0008006" key="6">
    <source>
        <dbReference type="Google" id="ProtNLM"/>
    </source>
</evidence>
<feature type="transmembrane region" description="Helical" evidence="2">
    <location>
        <begin position="218"/>
        <end position="239"/>
    </location>
</feature>
<feature type="signal peptide" evidence="3">
    <location>
        <begin position="1"/>
        <end position="28"/>
    </location>
</feature>
<protein>
    <recommendedName>
        <fullName evidence="6">Mid2 domain-containing protein</fullName>
    </recommendedName>
</protein>
<feature type="chain" id="PRO_5025502367" description="Mid2 domain-containing protein" evidence="3">
    <location>
        <begin position="29"/>
        <end position="293"/>
    </location>
</feature>
<evidence type="ECO:0000313" key="5">
    <source>
        <dbReference type="Proteomes" id="UP000799770"/>
    </source>
</evidence>
<keyword evidence="5" id="KW-1185">Reference proteome</keyword>
<feature type="region of interest" description="Disordered" evidence="1">
    <location>
        <begin position="265"/>
        <end position="293"/>
    </location>
</feature>
<accession>A0A6A5ZRT5</accession>
<keyword evidence="2" id="KW-0472">Membrane</keyword>
<reference evidence="4" key="1">
    <citation type="journal article" date="2020" name="Stud. Mycol.">
        <title>101 Dothideomycetes genomes: a test case for predicting lifestyles and emergence of pathogens.</title>
        <authorList>
            <person name="Haridas S."/>
            <person name="Albert R."/>
            <person name="Binder M."/>
            <person name="Bloem J."/>
            <person name="Labutti K."/>
            <person name="Salamov A."/>
            <person name="Andreopoulos B."/>
            <person name="Baker S."/>
            <person name="Barry K."/>
            <person name="Bills G."/>
            <person name="Bluhm B."/>
            <person name="Cannon C."/>
            <person name="Castanera R."/>
            <person name="Culley D."/>
            <person name="Daum C."/>
            <person name="Ezra D."/>
            <person name="Gonzalez J."/>
            <person name="Henrissat B."/>
            <person name="Kuo A."/>
            <person name="Liang C."/>
            <person name="Lipzen A."/>
            <person name="Lutzoni F."/>
            <person name="Magnuson J."/>
            <person name="Mondo S."/>
            <person name="Nolan M."/>
            <person name="Ohm R."/>
            <person name="Pangilinan J."/>
            <person name="Park H.-J."/>
            <person name="Ramirez L."/>
            <person name="Alfaro M."/>
            <person name="Sun H."/>
            <person name="Tritt A."/>
            <person name="Yoshinaga Y."/>
            <person name="Zwiers L.-H."/>
            <person name="Turgeon B."/>
            <person name="Goodwin S."/>
            <person name="Spatafora J."/>
            <person name="Crous P."/>
            <person name="Grigoriev I."/>
        </authorList>
    </citation>
    <scope>NUCLEOTIDE SEQUENCE</scope>
    <source>
        <strain evidence="4">CBS 627.86</strain>
    </source>
</reference>
<evidence type="ECO:0000256" key="1">
    <source>
        <dbReference type="SAM" id="MobiDB-lite"/>
    </source>
</evidence>